<dbReference type="PANTHER" id="PTHR12815:SF42">
    <property type="entry name" value="BACTERIAL SURFACE ANTIGEN (D15) DOMAIN-CONTAINING PROTEIN"/>
    <property type="match status" value="1"/>
</dbReference>
<evidence type="ECO:0000256" key="2">
    <source>
        <dbReference type="ARBA" id="ARBA00023136"/>
    </source>
</evidence>
<feature type="domain" description="POTRA" evidence="5">
    <location>
        <begin position="218"/>
        <end position="287"/>
    </location>
</feature>
<reference evidence="6 7" key="1">
    <citation type="submission" date="2018-02" db="EMBL/GenBank/DDBJ databases">
        <title>Genome sequence of Desulfovibrio carbinolicus DSM 3852.</title>
        <authorList>
            <person name="Wilbanks E."/>
            <person name="Skennerton C.T."/>
            <person name="Orphan V.J."/>
        </authorList>
    </citation>
    <scope>NUCLEOTIDE SEQUENCE [LARGE SCALE GENOMIC DNA]</scope>
    <source>
        <strain evidence="6 7">DSM 3852</strain>
    </source>
</reference>
<dbReference type="Gene3D" id="2.40.160.50">
    <property type="entry name" value="membrane protein fhac: a member of the omp85/tpsb transporter family"/>
    <property type="match status" value="1"/>
</dbReference>
<dbReference type="GO" id="GO:0019867">
    <property type="term" value="C:outer membrane"/>
    <property type="evidence" value="ECO:0007669"/>
    <property type="project" value="InterPro"/>
</dbReference>
<dbReference type="InterPro" id="IPR000184">
    <property type="entry name" value="Bac_surfAg_D15"/>
</dbReference>
<feature type="domain" description="Bacterial surface antigen (D15)" evidence="4">
    <location>
        <begin position="314"/>
        <end position="611"/>
    </location>
</feature>
<accession>A0A4P6HQS6</accession>
<keyword evidence="3" id="KW-0732">Signal</keyword>
<dbReference type="Proteomes" id="UP000293296">
    <property type="component" value="Chromosome"/>
</dbReference>
<feature type="chain" id="PRO_5020941854" evidence="3">
    <location>
        <begin position="31"/>
        <end position="611"/>
    </location>
</feature>
<dbReference type="EMBL" id="CP026538">
    <property type="protein sequence ID" value="QAZ68540.1"/>
    <property type="molecule type" value="Genomic_DNA"/>
</dbReference>
<sequence>MMRTKRFPKGLTGLVLLLALVAGLAVPAGAATRVEQAKVPPGLAYVVRYEGSLDPALLDLLHQVSKAEALRDAPPDSALLLERRAEEDKAAFAKVFQSRGRFAATVAVSLDSAASPAVLTFAIDPGPQFDLRSVVLKTPDGGDASALPTPERLGLALPSPFAAKAILDAEAKITELLRDEARPDAKVDNRQVTANFADHAVSVVWTVSPGPKAAFGPTSFAGLTTVKESYLAGMIPWKQGQPYDAKGVEAYRRAVNATGLFAAVQVETAAVDPTTGQAPIKVSLTERKHRTVKGGVDYKTDEGPGANLGWEHRNLFGGGEKLAVAGSASGIEQFAEAAFEKPDALTPKDLFKAKARVANEDKKAYKGQNATATASLRRQFTDAVSGGAGLGYRASRIEEDESRPWESDARYGFVFLPVEIGYDGRDDVLDPQKGLLATGSVAPYWGTLSGADNFLRPEFTLAHYLKILEKPGLVLATRAVGGANIGTDSENVTPDLRWYAGGSGSIRGYSYQSVGPMRGKTPVGGASLFTFSTELRWRVTELVGIVPFLDGGTAFGKALPPYDQPIMLGAGLGLRVYTPVGPVRVDVATPLARRQDIDDIAQFYCSIGQSF</sequence>
<keyword evidence="7" id="KW-1185">Reference proteome</keyword>
<name>A0A4P6HQS6_9BACT</name>
<dbReference type="AlphaFoldDB" id="A0A4P6HQS6"/>
<feature type="signal peptide" evidence="3">
    <location>
        <begin position="1"/>
        <end position="30"/>
    </location>
</feature>
<dbReference type="Gene3D" id="3.10.20.310">
    <property type="entry name" value="membrane protein fhac"/>
    <property type="match status" value="1"/>
</dbReference>
<dbReference type="InterPro" id="IPR039910">
    <property type="entry name" value="D15-like"/>
</dbReference>
<keyword evidence="2" id="KW-0472">Membrane</keyword>
<dbReference type="Pfam" id="PF07244">
    <property type="entry name" value="POTRA"/>
    <property type="match status" value="1"/>
</dbReference>
<evidence type="ECO:0000313" key="7">
    <source>
        <dbReference type="Proteomes" id="UP000293296"/>
    </source>
</evidence>
<dbReference type="InterPro" id="IPR010827">
    <property type="entry name" value="BamA/TamA_POTRA"/>
</dbReference>
<evidence type="ECO:0000256" key="3">
    <source>
        <dbReference type="SAM" id="SignalP"/>
    </source>
</evidence>
<organism evidence="6 7">
    <name type="scientific">Solidesulfovibrio carbinolicus</name>
    <dbReference type="NCBI Taxonomy" id="296842"/>
    <lineage>
        <taxon>Bacteria</taxon>
        <taxon>Pseudomonadati</taxon>
        <taxon>Thermodesulfobacteriota</taxon>
        <taxon>Desulfovibrionia</taxon>
        <taxon>Desulfovibrionales</taxon>
        <taxon>Desulfovibrionaceae</taxon>
        <taxon>Solidesulfovibrio</taxon>
    </lineage>
</organism>
<dbReference type="Pfam" id="PF01103">
    <property type="entry name" value="Omp85"/>
    <property type="match status" value="1"/>
</dbReference>
<proteinExistence type="predicted"/>
<evidence type="ECO:0000259" key="5">
    <source>
        <dbReference type="Pfam" id="PF07244"/>
    </source>
</evidence>
<dbReference type="KEGG" id="dcb:C3Y92_15400"/>
<evidence type="ECO:0000259" key="4">
    <source>
        <dbReference type="Pfam" id="PF01103"/>
    </source>
</evidence>
<evidence type="ECO:0000256" key="1">
    <source>
        <dbReference type="ARBA" id="ARBA00004370"/>
    </source>
</evidence>
<comment type="subcellular location">
    <subcellularLocation>
        <location evidence="1">Membrane</location>
    </subcellularLocation>
</comment>
<gene>
    <name evidence="6" type="ORF">C3Y92_15400</name>
</gene>
<dbReference type="OrthoDB" id="9814535at2"/>
<evidence type="ECO:0000313" key="6">
    <source>
        <dbReference type="EMBL" id="QAZ68540.1"/>
    </source>
</evidence>
<protein>
    <submittedName>
        <fullName evidence="6">Outer membrane protein assembly factor</fullName>
    </submittedName>
</protein>
<dbReference type="PANTHER" id="PTHR12815">
    <property type="entry name" value="SORTING AND ASSEMBLY MACHINERY SAMM50 PROTEIN FAMILY MEMBER"/>
    <property type="match status" value="1"/>
</dbReference>